<name>A0A2Z3GS02_9BACT</name>
<organism evidence="1 2">
    <name type="scientific">Hymenobacter nivis</name>
    <dbReference type="NCBI Taxonomy" id="1850093"/>
    <lineage>
        <taxon>Bacteria</taxon>
        <taxon>Pseudomonadati</taxon>
        <taxon>Bacteroidota</taxon>
        <taxon>Cytophagia</taxon>
        <taxon>Cytophagales</taxon>
        <taxon>Hymenobacteraceae</taxon>
        <taxon>Hymenobacter</taxon>
    </lineage>
</organism>
<protein>
    <submittedName>
        <fullName evidence="1">DUF2252 domain-containing protein</fullName>
    </submittedName>
</protein>
<dbReference type="OrthoDB" id="1491115at2"/>
<dbReference type="PANTHER" id="PTHR39441:SF1">
    <property type="entry name" value="DUF2252 DOMAIN-CONTAINING PROTEIN"/>
    <property type="match status" value="1"/>
</dbReference>
<evidence type="ECO:0000313" key="1">
    <source>
        <dbReference type="EMBL" id="AWM34892.1"/>
    </source>
</evidence>
<dbReference type="KEGG" id="hnv:DDQ68_20195"/>
<dbReference type="AlphaFoldDB" id="A0A2Z3GS02"/>
<dbReference type="EMBL" id="CP029145">
    <property type="protein sequence ID" value="AWM34892.1"/>
    <property type="molecule type" value="Genomic_DNA"/>
</dbReference>
<keyword evidence="2" id="KW-1185">Reference proteome</keyword>
<dbReference type="Proteomes" id="UP000245999">
    <property type="component" value="Chromosome"/>
</dbReference>
<reference evidence="2" key="1">
    <citation type="submission" date="2018-04" db="EMBL/GenBank/DDBJ databases">
        <title>Complete genome of Antarctic heterotrophic bacterium Hymenobacter nivis.</title>
        <authorList>
            <person name="Terashima M."/>
        </authorList>
    </citation>
    <scope>NUCLEOTIDE SEQUENCE [LARGE SCALE GENOMIC DNA]</scope>
    <source>
        <strain evidence="2">NBRC 111535</strain>
    </source>
</reference>
<accession>A0A2Z3GS02</accession>
<evidence type="ECO:0000313" key="2">
    <source>
        <dbReference type="Proteomes" id="UP000245999"/>
    </source>
</evidence>
<dbReference type="Pfam" id="PF10009">
    <property type="entry name" value="DUF2252"/>
    <property type="match status" value="1"/>
</dbReference>
<proteinExistence type="predicted"/>
<dbReference type="InterPro" id="IPR018721">
    <property type="entry name" value="DUF2252"/>
</dbReference>
<sequence length="353" mass="37986">MLGASPVAWLCGDSHVENFGSFRGDNGLVYFDVNDFDEAVLGPVLWDVGRLAVSVLLAAARFGLPPAERQALAQDLLAAYASALATGKPYQLERATARGVVRQLLKAVAQRRQRELLANRARRRGGWHLLSAKAPNLRPLPLIEHQAVLESLEAWRQAQSHPPCGPLLDVAGRIAGVGSLGVRRYAVLAESLHPGKLPRLLDLKEAPATAPAAYCPVPQPTWATEAMRVVAVQVRLQAVPPALLQPLVLAEQPYVLRELQPVADKLNFTNFTHGVASFRAAVPTFGCLLAWAHLRAAAHQGAAGPDELMAFGQAASDWLPGVLHFATAAKAEVREDFHSFRLACRAGQLPTAP</sequence>
<dbReference type="PANTHER" id="PTHR39441">
    <property type="entry name" value="DUF2252 DOMAIN-CONTAINING PROTEIN"/>
    <property type="match status" value="1"/>
</dbReference>
<gene>
    <name evidence="1" type="ORF">DDQ68_20195</name>
</gene>